<feature type="domain" description="UvrD-like helicase C-terminal" evidence="18">
    <location>
        <begin position="529"/>
        <end position="802"/>
    </location>
</feature>
<dbReference type="InterPro" id="IPR038726">
    <property type="entry name" value="PDDEXK_AddAB-type"/>
</dbReference>
<evidence type="ECO:0000259" key="18">
    <source>
        <dbReference type="PROSITE" id="PS51217"/>
    </source>
</evidence>
<evidence type="ECO:0000256" key="16">
    <source>
        <dbReference type="SAM" id="MobiDB-lite"/>
    </source>
</evidence>
<proteinExistence type="predicted"/>
<dbReference type="PROSITE" id="PS51198">
    <property type="entry name" value="UVRD_HELICASE_ATP_BIND"/>
    <property type="match status" value="1"/>
</dbReference>
<evidence type="ECO:0000256" key="5">
    <source>
        <dbReference type="ARBA" id="ARBA00022806"/>
    </source>
</evidence>
<accession>A0ABS7P9Z8</accession>
<dbReference type="InterPro" id="IPR011335">
    <property type="entry name" value="Restrct_endonuc-II-like"/>
</dbReference>
<keyword evidence="1" id="KW-0540">Nuclease</keyword>
<dbReference type="InterPro" id="IPR014151">
    <property type="entry name" value="DNA_helicase_AddA"/>
</dbReference>
<feature type="binding site" evidence="15">
    <location>
        <begin position="26"/>
        <end position="33"/>
    </location>
    <ligand>
        <name>ATP</name>
        <dbReference type="ChEBI" id="CHEBI:30616"/>
    </ligand>
</feature>
<evidence type="ECO:0000256" key="9">
    <source>
        <dbReference type="ARBA" id="ARBA00023204"/>
    </source>
</evidence>
<keyword evidence="7 15" id="KW-0067">ATP-binding</keyword>
<keyword evidence="9" id="KW-0234">DNA repair</keyword>
<evidence type="ECO:0000256" key="14">
    <source>
        <dbReference type="ARBA" id="ARBA00048988"/>
    </source>
</evidence>
<feature type="compositionally biased region" description="Pro residues" evidence="16">
    <location>
        <begin position="958"/>
        <end position="967"/>
    </location>
</feature>
<reference evidence="19 20" key="1">
    <citation type="submission" date="2021-07" db="EMBL/GenBank/DDBJ databases">
        <title>Alteriqipengyuania abyssalis NZ-12B nov, sp.nov isolated from deep sea sponge in pacific ocean.</title>
        <authorList>
            <person name="Tareen S."/>
            <person name="Wink J."/>
        </authorList>
    </citation>
    <scope>NUCLEOTIDE SEQUENCE [LARGE SCALE GENOMIC DNA]</scope>
    <source>
        <strain evidence="19 20">NZ-12B</strain>
    </source>
</reference>
<evidence type="ECO:0000256" key="13">
    <source>
        <dbReference type="ARBA" id="ARBA00034923"/>
    </source>
</evidence>
<feature type="region of interest" description="Disordered" evidence="16">
    <location>
        <begin position="937"/>
        <end position="988"/>
    </location>
</feature>
<evidence type="ECO:0000256" key="12">
    <source>
        <dbReference type="ARBA" id="ARBA00034808"/>
    </source>
</evidence>
<name>A0ABS7P9Z8_9SPHN</name>
<keyword evidence="20" id="KW-1185">Reference proteome</keyword>
<evidence type="ECO:0000256" key="11">
    <source>
        <dbReference type="ARBA" id="ARBA00034617"/>
    </source>
</evidence>
<dbReference type="Gene3D" id="3.90.320.10">
    <property type="match status" value="1"/>
</dbReference>
<dbReference type="PROSITE" id="PS51217">
    <property type="entry name" value="UVRD_HELICASE_CTER"/>
    <property type="match status" value="1"/>
</dbReference>
<feature type="region of interest" description="Disordered" evidence="16">
    <location>
        <begin position="815"/>
        <end position="849"/>
    </location>
</feature>
<dbReference type="InterPro" id="IPR027417">
    <property type="entry name" value="P-loop_NTPase"/>
</dbReference>
<dbReference type="Proteomes" id="UP000759298">
    <property type="component" value="Unassembled WGS sequence"/>
</dbReference>
<evidence type="ECO:0000259" key="17">
    <source>
        <dbReference type="PROSITE" id="PS51198"/>
    </source>
</evidence>
<evidence type="ECO:0000313" key="19">
    <source>
        <dbReference type="EMBL" id="MBY8335874.1"/>
    </source>
</evidence>
<dbReference type="Pfam" id="PF12705">
    <property type="entry name" value="PDDEXK_1"/>
    <property type="match status" value="1"/>
</dbReference>
<keyword evidence="6" id="KW-0269">Exonuclease</keyword>
<evidence type="ECO:0000256" key="15">
    <source>
        <dbReference type="PROSITE-ProRule" id="PRU00560"/>
    </source>
</evidence>
<feature type="domain" description="UvrD-like helicase ATP-binding" evidence="17">
    <location>
        <begin position="5"/>
        <end position="501"/>
    </location>
</feature>
<gene>
    <name evidence="19" type="primary">addA</name>
    <name evidence="19" type="ORF">KYN89_02315</name>
</gene>
<evidence type="ECO:0000256" key="4">
    <source>
        <dbReference type="ARBA" id="ARBA00022801"/>
    </source>
</evidence>
<dbReference type="SUPFAM" id="SSF52980">
    <property type="entry name" value="Restriction endonuclease-like"/>
    <property type="match status" value="1"/>
</dbReference>
<dbReference type="InterPro" id="IPR000212">
    <property type="entry name" value="DNA_helicase_UvrD/REP"/>
</dbReference>
<protein>
    <recommendedName>
        <fullName evidence="12">DNA 3'-5' helicase</fullName>
        <ecNumber evidence="12">5.6.2.4</ecNumber>
    </recommendedName>
    <alternativeName>
        <fullName evidence="13">DNA 3'-5' helicase II</fullName>
    </alternativeName>
</protein>
<dbReference type="InterPro" id="IPR014016">
    <property type="entry name" value="UvrD-like_ATP-bd"/>
</dbReference>
<keyword evidence="10" id="KW-0413">Isomerase</keyword>
<dbReference type="GO" id="GO:0004386">
    <property type="term" value="F:helicase activity"/>
    <property type="evidence" value="ECO:0007669"/>
    <property type="project" value="UniProtKB-KW"/>
</dbReference>
<evidence type="ECO:0000256" key="3">
    <source>
        <dbReference type="ARBA" id="ARBA00022763"/>
    </source>
</evidence>
<dbReference type="InterPro" id="IPR011604">
    <property type="entry name" value="PDDEXK-like_dom_sf"/>
</dbReference>
<dbReference type="EMBL" id="JAHWXP010000001">
    <property type="protein sequence ID" value="MBY8335874.1"/>
    <property type="molecule type" value="Genomic_DNA"/>
</dbReference>
<evidence type="ECO:0000313" key="20">
    <source>
        <dbReference type="Proteomes" id="UP000759298"/>
    </source>
</evidence>
<keyword evidence="3" id="KW-0227">DNA damage</keyword>
<dbReference type="PANTHER" id="PTHR11070">
    <property type="entry name" value="UVRD / RECB / PCRA DNA HELICASE FAMILY MEMBER"/>
    <property type="match status" value="1"/>
</dbReference>
<keyword evidence="5 15" id="KW-0347">Helicase</keyword>
<evidence type="ECO:0000256" key="8">
    <source>
        <dbReference type="ARBA" id="ARBA00023125"/>
    </source>
</evidence>
<evidence type="ECO:0000256" key="1">
    <source>
        <dbReference type="ARBA" id="ARBA00022722"/>
    </source>
</evidence>
<comment type="catalytic activity">
    <reaction evidence="14">
        <text>ATP + H2O = ADP + phosphate + H(+)</text>
        <dbReference type="Rhea" id="RHEA:13065"/>
        <dbReference type="ChEBI" id="CHEBI:15377"/>
        <dbReference type="ChEBI" id="CHEBI:15378"/>
        <dbReference type="ChEBI" id="CHEBI:30616"/>
        <dbReference type="ChEBI" id="CHEBI:43474"/>
        <dbReference type="ChEBI" id="CHEBI:456216"/>
        <dbReference type="EC" id="5.6.2.4"/>
    </reaction>
</comment>
<dbReference type="Gene3D" id="3.40.50.300">
    <property type="entry name" value="P-loop containing nucleotide triphosphate hydrolases"/>
    <property type="match status" value="4"/>
</dbReference>
<keyword evidence="8" id="KW-0238">DNA-binding</keyword>
<dbReference type="SUPFAM" id="SSF52540">
    <property type="entry name" value="P-loop containing nucleoside triphosphate hydrolases"/>
    <property type="match status" value="1"/>
</dbReference>
<organism evidence="19 20">
    <name type="scientific">Alteriqipengyuania abyssalis</name>
    <dbReference type="NCBI Taxonomy" id="2860200"/>
    <lineage>
        <taxon>Bacteria</taxon>
        <taxon>Pseudomonadati</taxon>
        <taxon>Pseudomonadota</taxon>
        <taxon>Alphaproteobacteria</taxon>
        <taxon>Sphingomonadales</taxon>
        <taxon>Erythrobacteraceae</taxon>
        <taxon>Alteriqipengyuania</taxon>
    </lineage>
</organism>
<dbReference type="NCBIfam" id="TIGR02784">
    <property type="entry name" value="addA_alphas"/>
    <property type="match status" value="1"/>
</dbReference>
<sequence>MSDKIHTLLPEQGHAADPSHSVWLSASAGTGKTQVLSARVLRLLLQPGVEPGSILCLTFTKAGAAEMATRVNETLARWVRMEETLLAKHLRAIGAKVDPATLAHARTLFTRVLDCPGGGLRIDTIHAFAQYLLAAFPEEAGLEPGTVAMDDRTRGLLARDVLTELVANADEADNSALAMLSRRLGPDGVKQWLMACAKARELWEGPQGWQSPMRPQVLAMLGLPSDFSEADLVRECADDRFDCGSLRACLATLQDWNTKSGRDAAEPISAWLAADPVQRLATLACFNGSLLVADGSKPKNLTNLVKRDPTYEGNVAAVQASLDAIREKFALLALAEYLTPALELGRRFALRWDEAKRVHGLVDFDDQIARAATLLGNSEMAQWIGYKLDRSFDHILVDEAQDTNDSQWAIIDALTQDFFDGLGAAGARLRTIFVVGDYKQAIFGFQGTEPRLFVDKREQYDARINSAIANAETLAHETREAPLVPLAPLARLGLERNFRSSQVILDFVDRAVAHVGTHAMGMPGEEVQHTGEDRPGRVTLWAPIRAEESDDPEAVEEDGAETWLPAPERRMADRIAAQVKQWLEDGHPLTKGGARRAGPGDIMILVRKRRALAGLIVARLHAAGVPVAGVDRLRLGAPLAVKDLLAALRFAAQPRDDLMLANLLVSPLGGWSQDDLLKHGLRDKSVGLWDHIRRSDAPLCMATADRLRALLARVDYEHPQALLHWLLTGPWDGRRKLVARLGREANDPIDELVGAAFAYCAEHTPSLQGFLNWFDASDEELKREAAGSGDAVRVLTAHGSKGLQAPIVILADATGNPDRGPARAGELATDDGRSVPLPSLPKEAKAGPVVAAEEAKKAREREEHWRLMYVAMTRAEEALYIGGALLPSDKDVPEASWYAQAAALFDSEGGAEGEGVSDPIWGERHDLGTLADIAPPARDAASRAQRPALPDWASRPPAAEPSPPRPLAPSAAGDDLAPNPPGLATGAEAAQRGTLIHRLLERLPDIAPEDREARGSSWLAAQAADLPEEARAAMLEQALGVLDHPDFAALFAPGALAEISLAATVEGQVVTGKLDRLCVGEEEVLVVDYKTTRRPPASLEQVPAATLRQMSAYAHALSAIYPGRRICAALLYTQTPQLIVIPHAVLAAHKPGLGDKQLSLPGSAFA</sequence>
<evidence type="ECO:0000256" key="10">
    <source>
        <dbReference type="ARBA" id="ARBA00023235"/>
    </source>
</evidence>
<dbReference type="InterPro" id="IPR014017">
    <property type="entry name" value="DNA_helicase_UvrD-like_C"/>
</dbReference>
<dbReference type="Pfam" id="PF00580">
    <property type="entry name" value="UvrD-helicase"/>
    <property type="match status" value="1"/>
</dbReference>
<comment type="caution">
    <text evidence="19">The sequence shown here is derived from an EMBL/GenBank/DDBJ whole genome shotgun (WGS) entry which is preliminary data.</text>
</comment>
<dbReference type="Pfam" id="PF13361">
    <property type="entry name" value="UvrD_C"/>
    <property type="match status" value="1"/>
</dbReference>
<comment type="catalytic activity">
    <reaction evidence="11">
        <text>Couples ATP hydrolysis with the unwinding of duplex DNA by translocating in the 3'-5' direction.</text>
        <dbReference type="EC" id="5.6.2.4"/>
    </reaction>
</comment>
<dbReference type="EC" id="5.6.2.4" evidence="12"/>
<dbReference type="RefSeq" id="WP_222823623.1">
    <property type="nucleotide sequence ID" value="NZ_JAHWXP010000001.1"/>
</dbReference>
<keyword evidence="4 15" id="KW-0378">Hydrolase</keyword>
<evidence type="ECO:0000256" key="2">
    <source>
        <dbReference type="ARBA" id="ARBA00022741"/>
    </source>
</evidence>
<keyword evidence="2 15" id="KW-0547">Nucleotide-binding</keyword>
<dbReference type="PANTHER" id="PTHR11070:SF2">
    <property type="entry name" value="ATP-DEPENDENT DNA HELICASE SRS2"/>
    <property type="match status" value="1"/>
</dbReference>
<evidence type="ECO:0000256" key="6">
    <source>
        <dbReference type="ARBA" id="ARBA00022839"/>
    </source>
</evidence>
<evidence type="ECO:0000256" key="7">
    <source>
        <dbReference type="ARBA" id="ARBA00022840"/>
    </source>
</evidence>